<protein>
    <submittedName>
        <fullName evidence="1">Dodecin</fullName>
    </submittedName>
</protein>
<dbReference type="InterPro" id="IPR036694">
    <property type="entry name" value="Dodecin-like_sf"/>
</dbReference>
<dbReference type="AlphaFoldDB" id="A0A5E4Y1R9"/>
<dbReference type="InterPro" id="IPR025543">
    <property type="entry name" value="Dodecin-like"/>
</dbReference>
<name>A0A5E4Y1R9_9BURK</name>
<dbReference type="InterPro" id="IPR050049">
    <property type="entry name" value="Dodecin_bact"/>
</dbReference>
<dbReference type="Gene3D" id="3.30.1660.10">
    <property type="entry name" value="Flavin-binding protein dodecin"/>
    <property type="match status" value="1"/>
</dbReference>
<keyword evidence="2" id="KW-1185">Reference proteome</keyword>
<evidence type="ECO:0000313" key="1">
    <source>
        <dbReference type="EMBL" id="VVE42550.1"/>
    </source>
</evidence>
<dbReference type="Proteomes" id="UP000366819">
    <property type="component" value="Unassembled WGS sequence"/>
</dbReference>
<dbReference type="EMBL" id="CABPSN010000007">
    <property type="protein sequence ID" value="VVE42550.1"/>
    <property type="molecule type" value="Genomic_DNA"/>
</dbReference>
<dbReference type="NCBIfam" id="NF043052">
    <property type="entry name" value="DodecBact"/>
    <property type="match status" value="1"/>
</dbReference>
<gene>
    <name evidence="1" type="ORF">PAQ31011_04248</name>
</gene>
<accession>A0A5E4Y1R9</accession>
<dbReference type="Pfam" id="PF07311">
    <property type="entry name" value="Dodecin"/>
    <property type="match status" value="1"/>
</dbReference>
<dbReference type="PANTHER" id="PTHR39324:SF1">
    <property type="entry name" value="CALCIUM DODECIN"/>
    <property type="match status" value="1"/>
</dbReference>
<reference evidence="1 2" key="1">
    <citation type="submission" date="2019-08" db="EMBL/GenBank/DDBJ databases">
        <authorList>
            <person name="Peeters C."/>
        </authorList>
    </citation>
    <scope>NUCLEOTIDE SEQUENCE [LARGE SCALE GENOMIC DNA]</scope>
    <source>
        <strain evidence="1 2">LMG 31011</strain>
    </source>
</reference>
<dbReference type="SUPFAM" id="SSF89807">
    <property type="entry name" value="Dodecin-like"/>
    <property type="match status" value="1"/>
</dbReference>
<evidence type="ECO:0000313" key="2">
    <source>
        <dbReference type="Proteomes" id="UP000366819"/>
    </source>
</evidence>
<dbReference type="InterPro" id="IPR009923">
    <property type="entry name" value="Dodecin"/>
</dbReference>
<dbReference type="PANTHER" id="PTHR39324">
    <property type="entry name" value="CALCIUM DODECIN"/>
    <property type="match status" value="1"/>
</dbReference>
<organism evidence="1 2">
    <name type="scientific">Pandoraea aquatica</name>
    <dbReference type="NCBI Taxonomy" id="2508290"/>
    <lineage>
        <taxon>Bacteria</taxon>
        <taxon>Pseudomonadati</taxon>
        <taxon>Pseudomonadota</taxon>
        <taxon>Betaproteobacteria</taxon>
        <taxon>Burkholderiales</taxon>
        <taxon>Burkholderiaceae</taxon>
        <taxon>Pandoraea</taxon>
    </lineage>
</organism>
<proteinExistence type="predicted"/>
<dbReference type="OrthoDB" id="9805889at2"/>
<dbReference type="RefSeq" id="WP_150577644.1">
    <property type="nucleotide sequence ID" value="NZ_CABPSN010000007.1"/>
</dbReference>
<sequence length="69" mass="7869">MTNHVYKQIELTGSSTQSIEDAVKGAIERASKTLRNLNWFEITETRGHIEDGKVAHWQVTLKVGMRLED</sequence>